<sequence>MSNELLETSNELLKSINLLKQKEWVDLTHAFGPDSPHFSAFDSAEFNTLFNHDDGFFAQSFKFAGQYGTHIDAPIHFVRDTRYLAELGLKELVLPLVVINKSKEAAENNDFTLSIEDILKFETEHGEIEEGTFVALRTDWGKRWPDSEAFNNKDEAGNYRLPGWGLEALKFLFEERKIKAIGHETYDTDSAIDFQKNGALLGEYYVLDQDTYQVELLTNLDKLPAKGAVILNIVPKPDKASGFPVRSFAILP</sequence>
<dbReference type="RefSeq" id="WP_095655429.1">
    <property type="nucleotide sequence ID" value="NZ_NPOA01000006.1"/>
</dbReference>
<dbReference type="Pfam" id="PF04199">
    <property type="entry name" value="Cyclase"/>
    <property type="match status" value="1"/>
</dbReference>
<dbReference type="Gene3D" id="3.50.30.50">
    <property type="entry name" value="Putative cyclase"/>
    <property type="match status" value="1"/>
</dbReference>
<evidence type="ECO:0000313" key="1">
    <source>
        <dbReference type="EMBL" id="PAV29728.1"/>
    </source>
</evidence>
<accession>A0A2A2IED5</accession>
<dbReference type="Proteomes" id="UP000218887">
    <property type="component" value="Unassembled WGS sequence"/>
</dbReference>
<dbReference type="AlphaFoldDB" id="A0A2A2IED5"/>
<dbReference type="InterPro" id="IPR007325">
    <property type="entry name" value="KFase/CYL"/>
</dbReference>
<organism evidence="1 2">
    <name type="scientific">Virgibacillus profundi</name>
    <dbReference type="NCBI Taxonomy" id="2024555"/>
    <lineage>
        <taxon>Bacteria</taxon>
        <taxon>Bacillati</taxon>
        <taxon>Bacillota</taxon>
        <taxon>Bacilli</taxon>
        <taxon>Bacillales</taxon>
        <taxon>Bacillaceae</taxon>
        <taxon>Virgibacillus</taxon>
    </lineage>
</organism>
<gene>
    <name evidence="1" type="ORF">CIL05_10180</name>
</gene>
<comment type="caution">
    <text evidence="1">The sequence shown here is derived from an EMBL/GenBank/DDBJ whole genome shotgun (WGS) entry which is preliminary data.</text>
</comment>
<dbReference type="EMBL" id="NPOA01000006">
    <property type="protein sequence ID" value="PAV29728.1"/>
    <property type="molecule type" value="Genomic_DNA"/>
</dbReference>
<dbReference type="SUPFAM" id="SSF102198">
    <property type="entry name" value="Putative cyclase"/>
    <property type="match status" value="1"/>
</dbReference>
<evidence type="ECO:0000313" key="2">
    <source>
        <dbReference type="Proteomes" id="UP000218887"/>
    </source>
</evidence>
<proteinExistence type="predicted"/>
<dbReference type="InterPro" id="IPR037175">
    <property type="entry name" value="KFase_sf"/>
</dbReference>
<dbReference type="PANTHER" id="PTHR31118">
    <property type="entry name" value="CYCLASE-LIKE PROTEIN 2"/>
    <property type="match status" value="1"/>
</dbReference>
<protein>
    <submittedName>
        <fullName evidence="1">Cyclase</fullName>
    </submittedName>
</protein>
<dbReference type="PANTHER" id="PTHR31118:SF12">
    <property type="entry name" value="CYCLASE-LIKE PROTEIN 2"/>
    <property type="match status" value="1"/>
</dbReference>
<dbReference type="GO" id="GO:0019441">
    <property type="term" value="P:L-tryptophan catabolic process to kynurenine"/>
    <property type="evidence" value="ECO:0007669"/>
    <property type="project" value="InterPro"/>
</dbReference>
<reference evidence="1 2" key="1">
    <citation type="submission" date="2017-08" db="EMBL/GenBank/DDBJ databases">
        <title>Virgibacillus indicus sp. nov. and Virgibacillus profoundi sp. nov, two moderately halophilic bacteria isolated from marine sediment by using the Microfluidic Streak Plate.</title>
        <authorList>
            <person name="Xu B."/>
            <person name="Hu B."/>
            <person name="Wang J."/>
            <person name="Zhu Y."/>
            <person name="Huang L."/>
            <person name="Du W."/>
            <person name="Huang Y."/>
        </authorList>
    </citation>
    <scope>NUCLEOTIDE SEQUENCE [LARGE SCALE GENOMIC DNA]</scope>
    <source>
        <strain evidence="1 2">IO3-P3-H5</strain>
    </source>
</reference>
<name>A0A2A2IED5_9BACI</name>
<keyword evidence="2" id="KW-1185">Reference proteome</keyword>
<dbReference type="OrthoDB" id="9796085at2"/>
<dbReference type="GO" id="GO:0004061">
    <property type="term" value="F:arylformamidase activity"/>
    <property type="evidence" value="ECO:0007669"/>
    <property type="project" value="InterPro"/>
</dbReference>